<dbReference type="Proteomes" id="UP000754883">
    <property type="component" value="Unassembled WGS sequence"/>
</dbReference>
<dbReference type="AlphaFoldDB" id="A0A9N9UEQ6"/>
<dbReference type="PANTHER" id="PTHR42840:SF11">
    <property type="entry name" value="BINDING ROSSMANN FOLD OXIDOREDUCTASE, PUTATIVE (AFU_ORTHOLOGUE AFUA_6G09900)-RELATED"/>
    <property type="match status" value="1"/>
</dbReference>
<evidence type="ECO:0000259" key="3">
    <source>
        <dbReference type="Pfam" id="PF22725"/>
    </source>
</evidence>
<dbReference type="OrthoDB" id="446809at2759"/>
<reference evidence="4" key="1">
    <citation type="submission" date="2021-10" db="EMBL/GenBank/DDBJ databases">
        <authorList>
            <person name="Piombo E."/>
        </authorList>
    </citation>
    <scope>NUCLEOTIDE SEQUENCE</scope>
</reference>
<dbReference type="GO" id="GO:0016491">
    <property type="term" value="F:oxidoreductase activity"/>
    <property type="evidence" value="ECO:0007669"/>
    <property type="project" value="TreeGrafter"/>
</dbReference>
<dbReference type="PANTHER" id="PTHR42840">
    <property type="entry name" value="NAD(P)-BINDING ROSSMANN-FOLD SUPERFAMILY PROTEIN-RELATED"/>
    <property type="match status" value="1"/>
</dbReference>
<protein>
    <submittedName>
        <fullName evidence="4">Uncharacterized protein</fullName>
    </submittedName>
</protein>
<proteinExistence type="inferred from homology"/>
<dbReference type="InterPro" id="IPR036291">
    <property type="entry name" value="NAD(P)-bd_dom_sf"/>
</dbReference>
<gene>
    <name evidence="4" type="ORF">CBYS24578_00014869</name>
</gene>
<dbReference type="GO" id="GO:0006740">
    <property type="term" value="P:NADPH regeneration"/>
    <property type="evidence" value="ECO:0007669"/>
    <property type="project" value="TreeGrafter"/>
</dbReference>
<sequence length="180" mass="20000">MAPEKLQVAATGLGRIGKRYAIDFLNRTSRAELPGLNTVFIGTAASVHADEAIQAMQKNLHVLCEKPLSTSISILLKCHQVVEEAKKHPHLKVMCGFPRRFDESYHDARNKAEQGLIGRPSIIRSQTCDKRDPSVFFIAYDAWSGGVFVDVSVHDIDLTLWFFADDIQPKSVSAHSIRAV</sequence>
<comment type="caution">
    <text evidence="4">The sequence shown here is derived from an EMBL/GenBank/DDBJ whole genome shotgun (WGS) entry which is preliminary data.</text>
</comment>
<dbReference type="Gene3D" id="3.30.360.10">
    <property type="entry name" value="Dihydrodipicolinate Reductase, domain 2"/>
    <property type="match status" value="1"/>
</dbReference>
<evidence type="ECO:0000313" key="5">
    <source>
        <dbReference type="Proteomes" id="UP000754883"/>
    </source>
</evidence>
<dbReference type="Gene3D" id="3.40.50.720">
    <property type="entry name" value="NAD(P)-binding Rossmann-like Domain"/>
    <property type="match status" value="1"/>
</dbReference>
<dbReference type="SUPFAM" id="SSF51735">
    <property type="entry name" value="NAD(P)-binding Rossmann-fold domains"/>
    <property type="match status" value="1"/>
</dbReference>
<dbReference type="SUPFAM" id="SSF55347">
    <property type="entry name" value="Glyceraldehyde-3-phosphate dehydrogenase-like, C-terminal domain"/>
    <property type="match status" value="1"/>
</dbReference>
<keyword evidence="5" id="KW-1185">Reference proteome</keyword>
<feature type="domain" description="Gfo/Idh/MocA-like oxidoreductase N-terminal" evidence="2">
    <location>
        <begin position="36"/>
        <end position="90"/>
    </location>
</feature>
<organism evidence="4 5">
    <name type="scientific">Clonostachys byssicola</name>
    <dbReference type="NCBI Taxonomy" id="160290"/>
    <lineage>
        <taxon>Eukaryota</taxon>
        <taxon>Fungi</taxon>
        <taxon>Dikarya</taxon>
        <taxon>Ascomycota</taxon>
        <taxon>Pezizomycotina</taxon>
        <taxon>Sordariomycetes</taxon>
        <taxon>Hypocreomycetidae</taxon>
        <taxon>Hypocreales</taxon>
        <taxon>Bionectriaceae</taxon>
        <taxon>Clonostachys</taxon>
    </lineage>
</organism>
<name>A0A9N9UEQ6_9HYPO</name>
<dbReference type="Pfam" id="PF01408">
    <property type="entry name" value="GFO_IDH_MocA"/>
    <property type="match status" value="1"/>
</dbReference>
<evidence type="ECO:0000256" key="1">
    <source>
        <dbReference type="ARBA" id="ARBA00010928"/>
    </source>
</evidence>
<dbReference type="InterPro" id="IPR000683">
    <property type="entry name" value="Gfo/Idh/MocA-like_OxRdtase_N"/>
</dbReference>
<feature type="domain" description="GFO/IDH/MocA-like oxidoreductase" evidence="3">
    <location>
        <begin position="106"/>
        <end position="176"/>
    </location>
</feature>
<dbReference type="EMBL" id="CABFNO020001465">
    <property type="protein sequence ID" value="CAG9989342.1"/>
    <property type="molecule type" value="Genomic_DNA"/>
</dbReference>
<dbReference type="Pfam" id="PF22725">
    <property type="entry name" value="GFO_IDH_MocA_C3"/>
    <property type="match status" value="1"/>
</dbReference>
<dbReference type="GO" id="GO:0005737">
    <property type="term" value="C:cytoplasm"/>
    <property type="evidence" value="ECO:0007669"/>
    <property type="project" value="TreeGrafter"/>
</dbReference>
<evidence type="ECO:0000259" key="2">
    <source>
        <dbReference type="Pfam" id="PF01408"/>
    </source>
</evidence>
<dbReference type="InterPro" id="IPR055170">
    <property type="entry name" value="GFO_IDH_MocA-like_dom"/>
</dbReference>
<evidence type="ECO:0000313" key="4">
    <source>
        <dbReference type="EMBL" id="CAG9989342.1"/>
    </source>
</evidence>
<dbReference type="GO" id="GO:0000166">
    <property type="term" value="F:nucleotide binding"/>
    <property type="evidence" value="ECO:0007669"/>
    <property type="project" value="InterPro"/>
</dbReference>
<accession>A0A9N9UEQ6</accession>
<comment type="similarity">
    <text evidence="1">Belongs to the Gfo/Idh/MocA family.</text>
</comment>